<evidence type="ECO:0000313" key="2">
    <source>
        <dbReference type="EMBL" id="CAK0884673.1"/>
    </source>
</evidence>
<gene>
    <name evidence="2" type="ORF">PCOR1329_LOCUS66504</name>
</gene>
<dbReference type="EMBL" id="CAUYUJ010018572">
    <property type="protein sequence ID" value="CAK0884673.1"/>
    <property type="molecule type" value="Genomic_DNA"/>
</dbReference>
<evidence type="ECO:0008006" key="4">
    <source>
        <dbReference type="Google" id="ProtNLM"/>
    </source>
</evidence>
<keyword evidence="3" id="KW-1185">Reference proteome</keyword>
<reference evidence="2" key="1">
    <citation type="submission" date="2023-10" db="EMBL/GenBank/DDBJ databases">
        <authorList>
            <person name="Chen Y."/>
            <person name="Shah S."/>
            <person name="Dougan E. K."/>
            <person name="Thang M."/>
            <person name="Chan C."/>
        </authorList>
    </citation>
    <scope>NUCLEOTIDE SEQUENCE [LARGE SCALE GENOMIC DNA]</scope>
</reference>
<feature type="compositionally biased region" description="Pro residues" evidence="1">
    <location>
        <begin position="248"/>
        <end position="261"/>
    </location>
</feature>
<feature type="region of interest" description="Disordered" evidence="1">
    <location>
        <begin position="19"/>
        <end position="46"/>
    </location>
</feature>
<evidence type="ECO:0000313" key="3">
    <source>
        <dbReference type="Proteomes" id="UP001189429"/>
    </source>
</evidence>
<proteinExistence type="predicted"/>
<organism evidence="2 3">
    <name type="scientific">Prorocentrum cordatum</name>
    <dbReference type="NCBI Taxonomy" id="2364126"/>
    <lineage>
        <taxon>Eukaryota</taxon>
        <taxon>Sar</taxon>
        <taxon>Alveolata</taxon>
        <taxon>Dinophyceae</taxon>
        <taxon>Prorocentrales</taxon>
        <taxon>Prorocentraceae</taxon>
        <taxon>Prorocentrum</taxon>
    </lineage>
</organism>
<sequence length="366" mass="38760">MVRGLAVPMPRLPPEEAQFASALPEPRSHTRVSTPEPPACSEGGGRGGLGLAAGTGDKGAEAGLHVNLCNALPVHFLEDEDQLQTAREDTANEEFYGKFSLEELTPPAGCTVSLGAALPFGVPAQGTQTCDSADFPGPPRRAGAADFLMEDFRGKPKTCATRSQVVSIGSVGHPHSCSEPCKHRMRKTGCLLGASCHKCHLCHWRSERARTAQELRQAALGVPAAAALDALARTPPPPQPREVHRPMPWEPPAPPQVPRLAPPTRRDQPAYVIPSASVGERPPSAPEAAAAAGGKGPPAAFRGSADCPSLGSIGHPLSCQWPCKYARKLKGCKQGPACDRCHLCCWTRSKEHKKQILEAKVLPLFG</sequence>
<comment type="caution">
    <text evidence="2">The sequence shown here is derived from an EMBL/GenBank/DDBJ whole genome shotgun (WGS) entry which is preliminary data.</text>
</comment>
<name>A0ABN9WHQ9_9DINO</name>
<evidence type="ECO:0000256" key="1">
    <source>
        <dbReference type="SAM" id="MobiDB-lite"/>
    </source>
</evidence>
<dbReference type="Proteomes" id="UP001189429">
    <property type="component" value="Unassembled WGS sequence"/>
</dbReference>
<feature type="compositionally biased region" description="Low complexity" evidence="1">
    <location>
        <begin position="286"/>
        <end position="300"/>
    </location>
</feature>
<accession>A0ABN9WHQ9</accession>
<feature type="region of interest" description="Disordered" evidence="1">
    <location>
        <begin position="231"/>
        <end position="300"/>
    </location>
</feature>
<protein>
    <recommendedName>
        <fullName evidence="4">C3H1-type domain-containing protein</fullName>
    </recommendedName>
</protein>